<feature type="domain" description="IraD/Gp25-like" evidence="1">
    <location>
        <begin position="52"/>
        <end position="112"/>
    </location>
</feature>
<dbReference type="EMBL" id="QZEI01000005">
    <property type="protein sequence ID" value="RLV61242.1"/>
    <property type="molecule type" value="Genomic_DNA"/>
</dbReference>
<dbReference type="AlphaFoldDB" id="A0A3L8Q3H6"/>
<dbReference type="SUPFAM" id="SSF160719">
    <property type="entry name" value="gpW/gp25-like"/>
    <property type="match status" value="1"/>
</dbReference>
<sequence length="140" mass="16020">MSMMAKLTQKWGNNIDSMRDIIIENVCSLISCRAPFWEEKLKTGHLKGTIVHYGIRHATRSQSKANIEVILADITEVIQLYEPRLQHVLIEPSKDEKLTNNLKFRISAVLDTELGSETMVFDSVLDFSFNQLDIRNSNLV</sequence>
<dbReference type="Proteomes" id="UP000281474">
    <property type="component" value="Unassembled WGS sequence"/>
</dbReference>
<comment type="caution">
    <text evidence="2">The sequence shown here is derived from an EMBL/GenBank/DDBJ whole genome shotgun (WGS) entry which is preliminary data.</text>
</comment>
<dbReference type="RefSeq" id="WP_121837504.1">
    <property type="nucleotide sequence ID" value="NZ_ML014756.1"/>
</dbReference>
<gene>
    <name evidence="2" type="primary">tssE</name>
    <name evidence="2" type="ORF">D5018_03010</name>
</gene>
<name>A0A3L8Q3H6_9GAMM</name>
<protein>
    <submittedName>
        <fullName evidence="2">Type VI secretion system baseplate subunit TssE</fullName>
    </submittedName>
</protein>
<dbReference type="NCBIfam" id="TIGR03357">
    <property type="entry name" value="VI_zyme"/>
    <property type="match status" value="1"/>
</dbReference>
<dbReference type="InterPro" id="IPR007048">
    <property type="entry name" value="IraD/Gp25-like"/>
</dbReference>
<keyword evidence="3" id="KW-1185">Reference proteome</keyword>
<evidence type="ECO:0000259" key="1">
    <source>
        <dbReference type="Pfam" id="PF04965"/>
    </source>
</evidence>
<reference evidence="2 3" key="1">
    <citation type="submission" date="2018-09" db="EMBL/GenBank/DDBJ databases">
        <title>Phylogeny of the Shewanellaceae, and recommendation for two new genera, Pseudoshewanella and Parashewanella.</title>
        <authorList>
            <person name="Wang G."/>
        </authorList>
    </citation>
    <scope>NUCLEOTIDE SEQUENCE [LARGE SCALE GENOMIC DNA]</scope>
    <source>
        <strain evidence="2 3">C51</strain>
    </source>
</reference>
<evidence type="ECO:0000313" key="3">
    <source>
        <dbReference type="Proteomes" id="UP000281474"/>
    </source>
</evidence>
<dbReference type="OrthoDB" id="6401544at2"/>
<accession>A0A3L8Q3H6</accession>
<dbReference type="Pfam" id="PF04965">
    <property type="entry name" value="GPW_gp25"/>
    <property type="match status" value="1"/>
</dbReference>
<dbReference type="InterPro" id="IPR017737">
    <property type="entry name" value="TssE1-like"/>
</dbReference>
<evidence type="ECO:0000313" key="2">
    <source>
        <dbReference type="EMBL" id="RLV61242.1"/>
    </source>
</evidence>
<proteinExistence type="predicted"/>
<organism evidence="2 3">
    <name type="scientific">Parashewanella curva</name>
    <dbReference type="NCBI Taxonomy" id="2338552"/>
    <lineage>
        <taxon>Bacteria</taxon>
        <taxon>Pseudomonadati</taxon>
        <taxon>Pseudomonadota</taxon>
        <taxon>Gammaproteobacteria</taxon>
        <taxon>Alteromonadales</taxon>
        <taxon>Shewanellaceae</taxon>
        <taxon>Parashewanella</taxon>
    </lineage>
</organism>